<protein>
    <submittedName>
        <fullName evidence="1">Uncharacterized protein</fullName>
    </submittedName>
</protein>
<proteinExistence type="predicted"/>
<evidence type="ECO:0000313" key="1">
    <source>
        <dbReference type="EMBL" id="NIE49539.1"/>
    </source>
</evidence>
<dbReference type="EMBL" id="GIKN01007266">
    <property type="protein sequence ID" value="NIE49539.1"/>
    <property type="molecule type" value="Transcribed_RNA"/>
</dbReference>
<name>A0A6G5AFF5_RHIMP</name>
<sequence length="107" mass="11837">MHSCPSYSAQCEVRSVLHFYHEVITNVSFVIIVPRAGATVLLPLTIGLSEKRGSCALSYVSNAKVPNSDFILLTKIHSQLTELRDYFAIALALTPVFCSKFCFLKPT</sequence>
<organism evidence="1">
    <name type="scientific">Rhipicephalus microplus</name>
    <name type="common">Cattle tick</name>
    <name type="synonym">Boophilus microplus</name>
    <dbReference type="NCBI Taxonomy" id="6941"/>
    <lineage>
        <taxon>Eukaryota</taxon>
        <taxon>Metazoa</taxon>
        <taxon>Ecdysozoa</taxon>
        <taxon>Arthropoda</taxon>
        <taxon>Chelicerata</taxon>
        <taxon>Arachnida</taxon>
        <taxon>Acari</taxon>
        <taxon>Parasitiformes</taxon>
        <taxon>Ixodida</taxon>
        <taxon>Ixodoidea</taxon>
        <taxon>Ixodidae</taxon>
        <taxon>Rhipicephalinae</taxon>
        <taxon>Rhipicephalus</taxon>
        <taxon>Boophilus</taxon>
    </lineage>
</organism>
<accession>A0A6G5AFF5</accession>
<dbReference type="AlphaFoldDB" id="A0A6G5AFF5"/>
<reference evidence="1" key="1">
    <citation type="submission" date="2020-03" db="EMBL/GenBank/DDBJ databases">
        <title>A transcriptome and proteome of the tick Rhipicephalus microplus shaped by the genetic composition of its hosts and developmental stage.</title>
        <authorList>
            <person name="Garcia G.R."/>
            <person name="Ribeiro J.M.C."/>
            <person name="Maruyama S.R."/>
            <person name="Gardinasse L.G."/>
            <person name="Nelson K."/>
            <person name="Ferreira B.R."/>
            <person name="Andrade T.G."/>
            <person name="Santos I.K.F.M."/>
        </authorList>
    </citation>
    <scope>NUCLEOTIDE SEQUENCE</scope>
    <source>
        <strain evidence="1">NSGR</strain>
        <tissue evidence="1">Salivary glands</tissue>
    </source>
</reference>